<gene>
    <name evidence="1" type="ORF">C8D74_10538</name>
</gene>
<sequence length="53" mass="6044">MNLASEIFKPIIKEESEGLLRAMDIKLTAYADNYIPLDIDVSPLIIRVPKKKE</sequence>
<dbReference type="EMBL" id="SODZ01000005">
    <property type="protein sequence ID" value="TDX16087.1"/>
    <property type="molecule type" value="Genomic_DNA"/>
</dbReference>
<dbReference type="Proteomes" id="UP000294817">
    <property type="component" value="Unassembled WGS sequence"/>
</dbReference>
<name>A0A4R8F0P3_9BACT</name>
<protein>
    <submittedName>
        <fullName evidence="1">Uncharacterized protein</fullName>
    </submittedName>
</protein>
<accession>A0A4R8F0P3</accession>
<reference evidence="1 2" key="1">
    <citation type="submission" date="2019-03" db="EMBL/GenBank/DDBJ databases">
        <title>Genomic Encyclopedia of Type Strains, Phase IV (KMG-IV): sequencing the most valuable type-strain genomes for metagenomic binning, comparative biology and taxonomic classification.</title>
        <authorList>
            <person name="Goeker M."/>
        </authorList>
    </citation>
    <scope>NUCLEOTIDE SEQUENCE [LARGE SCALE GENOMIC DNA]</scope>
    <source>
        <strain evidence="1 2">DSM 13575</strain>
    </source>
</reference>
<proteinExistence type="predicted"/>
<evidence type="ECO:0000313" key="1">
    <source>
        <dbReference type="EMBL" id="TDX16087.1"/>
    </source>
</evidence>
<dbReference type="AlphaFoldDB" id="A0A4R8F0P3"/>
<organism evidence="1 2">
    <name type="scientific">Petrotoga sibirica</name>
    <dbReference type="NCBI Taxonomy" id="156202"/>
    <lineage>
        <taxon>Bacteria</taxon>
        <taxon>Thermotogati</taxon>
        <taxon>Thermotogota</taxon>
        <taxon>Thermotogae</taxon>
        <taxon>Petrotogales</taxon>
        <taxon>Petrotogaceae</taxon>
        <taxon>Petrotoga</taxon>
    </lineage>
</organism>
<comment type="caution">
    <text evidence="1">The sequence shown here is derived from an EMBL/GenBank/DDBJ whole genome shotgun (WGS) entry which is preliminary data.</text>
</comment>
<keyword evidence="2" id="KW-1185">Reference proteome</keyword>
<dbReference type="RefSeq" id="WP_158248419.1">
    <property type="nucleotide sequence ID" value="NZ_SODZ01000005.1"/>
</dbReference>
<evidence type="ECO:0000313" key="2">
    <source>
        <dbReference type="Proteomes" id="UP000294817"/>
    </source>
</evidence>